<comment type="caution">
    <text evidence="2">The sequence shown here is derived from an EMBL/GenBank/DDBJ whole genome shotgun (WGS) entry which is preliminary data.</text>
</comment>
<dbReference type="AlphaFoldDB" id="A0A2H0YZI8"/>
<comment type="similarity">
    <text evidence="1">Belongs to the UPF0235 family.</text>
</comment>
<organism evidence="2 3">
    <name type="scientific">Candidatus Kaiserbacteria bacterium CG08_land_8_20_14_0_20_50_21</name>
    <dbReference type="NCBI Taxonomy" id="1974604"/>
    <lineage>
        <taxon>Bacteria</taxon>
        <taxon>Candidatus Kaiseribacteriota</taxon>
    </lineage>
</organism>
<dbReference type="Gene3D" id="3.30.1200.10">
    <property type="entry name" value="YggU-like"/>
    <property type="match status" value="1"/>
</dbReference>
<dbReference type="EMBL" id="PEXT01000061">
    <property type="protein sequence ID" value="PIS43142.1"/>
    <property type="molecule type" value="Genomic_DNA"/>
</dbReference>
<gene>
    <name evidence="2" type="ORF">COT23_03070</name>
</gene>
<dbReference type="InterPro" id="IPR036591">
    <property type="entry name" value="YggU-like_sf"/>
</dbReference>
<protein>
    <submittedName>
        <fullName evidence="2">Uncharacterized protein</fullName>
    </submittedName>
</protein>
<dbReference type="NCBIfam" id="TIGR00251">
    <property type="entry name" value="DUF167 family protein"/>
    <property type="match status" value="1"/>
</dbReference>
<dbReference type="SMART" id="SM01152">
    <property type="entry name" value="DUF167"/>
    <property type="match status" value="1"/>
</dbReference>
<dbReference type="SUPFAM" id="SSF69786">
    <property type="entry name" value="YggU-like"/>
    <property type="match status" value="1"/>
</dbReference>
<dbReference type="Pfam" id="PF02594">
    <property type="entry name" value="DUF167"/>
    <property type="match status" value="1"/>
</dbReference>
<evidence type="ECO:0000313" key="2">
    <source>
        <dbReference type="EMBL" id="PIS43142.1"/>
    </source>
</evidence>
<proteinExistence type="inferred from homology"/>
<reference evidence="3" key="1">
    <citation type="submission" date="2017-09" db="EMBL/GenBank/DDBJ databases">
        <title>Depth-based differentiation of microbial function through sediment-hosted aquifers and enrichment of novel symbionts in the deep terrestrial subsurface.</title>
        <authorList>
            <person name="Probst A.J."/>
            <person name="Ladd B."/>
            <person name="Jarett J.K."/>
            <person name="Geller-Mcgrath D.E."/>
            <person name="Sieber C.M.K."/>
            <person name="Emerson J.B."/>
            <person name="Anantharaman K."/>
            <person name="Thomas B.C."/>
            <person name="Malmstrom R."/>
            <person name="Stieglmeier M."/>
            <person name="Klingl A."/>
            <person name="Woyke T."/>
            <person name="Ryan C.M."/>
            <person name="Banfield J.F."/>
        </authorList>
    </citation>
    <scope>NUCLEOTIDE SEQUENCE [LARGE SCALE GENOMIC DNA]</scope>
</reference>
<evidence type="ECO:0000256" key="1">
    <source>
        <dbReference type="ARBA" id="ARBA00010364"/>
    </source>
</evidence>
<evidence type="ECO:0000313" key="3">
    <source>
        <dbReference type="Proteomes" id="UP000228687"/>
    </source>
</evidence>
<dbReference type="Proteomes" id="UP000228687">
    <property type="component" value="Unassembled WGS sequence"/>
</dbReference>
<sequence>MYIKVFVTPGAKHERVEEKGETLAISVREPASGNRANNRVREIIAGRQRVSFGKVRILTGHRSRDKMISITD</sequence>
<dbReference type="InterPro" id="IPR003746">
    <property type="entry name" value="DUF167"/>
</dbReference>
<name>A0A2H0YZI8_9BACT</name>
<accession>A0A2H0YZI8</accession>